<sequence>MARLPQTRAEVFYSYEIQINNIPVGTLRNFTPRQTRTHEHVREVSTNGGEIVEIVPGVPTYQVTLNKVRLYEDTLLDFFGIVSQDIQKQVQSINVIETVWKPTNVPNSQITGPAEADTAGTRLRTLTYEDCWITEWGKTISSEGLLIVEDMTVQCTRVV</sequence>
<dbReference type="AlphaFoldDB" id="A0A0F9ES91"/>
<protein>
    <submittedName>
        <fullName evidence="1">Uncharacterized protein</fullName>
    </submittedName>
</protein>
<accession>A0A0F9ES91</accession>
<dbReference type="EMBL" id="LAZR01026299">
    <property type="protein sequence ID" value="KKL69176.1"/>
    <property type="molecule type" value="Genomic_DNA"/>
</dbReference>
<comment type="caution">
    <text evidence="1">The sequence shown here is derived from an EMBL/GenBank/DDBJ whole genome shotgun (WGS) entry which is preliminary data.</text>
</comment>
<reference evidence="1" key="1">
    <citation type="journal article" date="2015" name="Nature">
        <title>Complex archaea that bridge the gap between prokaryotes and eukaryotes.</title>
        <authorList>
            <person name="Spang A."/>
            <person name="Saw J.H."/>
            <person name="Jorgensen S.L."/>
            <person name="Zaremba-Niedzwiedzka K."/>
            <person name="Martijn J."/>
            <person name="Lind A.E."/>
            <person name="van Eijk R."/>
            <person name="Schleper C."/>
            <person name="Guy L."/>
            <person name="Ettema T.J."/>
        </authorList>
    </citation>
    <scope>NUCLEOTIDE SEQUENCE</scope>
</reference>
<gene>
    <name evidence="1" type="ORF">LCGC14_2117580</name>
</gene>
<name>A0A0F9ES91_9ZZZZ</name>
<proteinExistence type="predicted"/>
<organism evidence="1">
    <name type="scientific">marine sediment metagenome</name>
    <dbReference type="NCBI Taxonomy" id="412755"/>
    <lineage>
        <taxon>unclassified sequences</taxon>
        <taxon>metagenomes</taxon>
        <taxon>ecological metagenomes</taxon>
    </lineage>
</organism>
<evidence type="ECO:0000313" key="1">
    <source>
        <dbReference type="EMBL" id="KKL69176.1"/>
    </source>
</evidence>